<dbReference type="eggNOG" id="KOG1399">
    <property type="taxonomic scope" value="Eukaryota"/>
</dbReference>
<dbReference type="KEGG" id="nnu:104602307"/>
<keyword evidence="6" id="KW-1185">Reference proteome</keyword>
<dbReference type="Gene3D" id="3.50.50.60">
    <property type="entry name" value="FAD/NAD(P)-binding domain"/>
    <property type="match status" value="1"/>
</dbReference>
<dbReference type="OMA" id="MHSWEYK"/>
<evidence type="ECO:0000256" key="4">
    <source>
        <dbReference type="ARBA" id="ARBA00023002"/>
    </source>
</evidence>
<dbReference type="PRINTS" id="PR00419">
    <property type="entry name" value="ADXRDTASE"/>
</dbReference>
<dbReference type="Pfam" id="PF00743">
    <property type="entry name" value="FMO-like"/>
    <property type="match status" value="1"/>
</dbReference>
<reference evidence="7 8" key="1">
    <citation type="submission" date="2025-04" db="UniProtKB">
        <authorList>
            <consortium name="RefSeq"/>
        </authorList>
    </citation>
    <scope>IDENTIFICATION</scope>
</reference>
<dbReference type="GO" id="GO:0050660">
    <property type="term" value="F:flavin adenine dinucleotide binding"/>
    <property type="evidence" value="ECO:0007669"/>
    <property type="project" value="InterPro"/>
</dbReference>
<evidence type="ECO:0000313" key="8">
    <source>
        <dbReference type="RefSeq" id="XP_019054144.1"/>
    </source>
</evidence>
<accession>A0A1U8Q5R9</accession>
<sequence>MDSVMARSLKVAVIGAGAAGLVAARELQREGHLVVVFEKNSKLGGTWVYDPRVETDPLSLGPRREIVQSSLYSSLRTNLPRQIMGFLDYPFQKRENGGDVRTFPGHQEVLSFLNHFAQQFQLVNLIRFDTEVVRVERVNGRKDQWIVESRSCASESEMEVFQAVVICNGHNSEPRTADILGCGFNWKRG</sequence>
<dbReference type="RefSeq" id="XP_010264236.1">
    <property type="nucleotide sequence ID" value="XM_010265934.2"/>
</dbReference>
<dbReference type="OrthoDB" id="66881at2759"/>
<proteinExistence type="inferred from homology"/>
<dbReference type="GeneID" id="104602307"/>
<comment type="similarity">
    <text evidence="1 5">Belongs to the FMO family.</text>
</comment>
<organism evidence="6 8">
    <name type="scientific">Nelumbo nucifera</name>
    <name type="common">Sacred lotus</name>
    <dbReference type="NCBI Taxonomy" id="4432"/>
    <lineage>
        <taxon>Eukaryota</taxon>
        <taxon>Viridiplantae</taxon>
        <taxon>Streptophyta</taxon>
        <taxon>Embryophyta</taxon>
        <taxon>Tracheophyta</taxon>
        <taxon>Spermatophyta</taxon>
        <taxon>Magnoliopsida</taxon>
        <taxon>Proteales</taxon>
        <taxon>Nelumbonaceae</taxon>
        <taxon>Nelumbo</taxon>
    </lineage>
</organism>
<dbReference type="Proteomes" id="UP000189703">
    <property type="component" value="Unplaced"/>
</dbReference>
<dbReference type="GO" id="GO:0004499">
    <property type="term" value="F:N,N-dimethylaniline monooxygenase activity"/>
    <property type="evidence" value="ECO:0007669"/>
    <property type="project" value="InterPro"/>
</dbReference>
<evidence type="ECO:0000313" key="7">
    <source>
        <dbReference type="RefSeq" id="XP_010264236.1"/>
    </source>
</evidence>
<evidence type="ECO:0000313" key="6">
    <source>
        <dbReference type="Proteomes" id="UP000189703"/>
    </source>
</evidence>
<dbReference type="SUPFAM" id="SSF51905">
    <property type="entry name" value="FAD/NAD(P)-binding domain"/>
    <property type="match status" value="1"/>
</dbReference>
<keyword evidence="2 5" id="KW-0285">Flavoprotein</keyword>
<dbReference type="InterPro" id="IPR050346">
    <property type="entry name" value="FMO-like"/>
</dbReference>
<dbReference type="RefSeq" id="XP_019054144.1">
    <property type="nucleotide sequence ID" value="XM_019198599.1"/>
</dbReference>
<evidence type="ECO:0000256" key="3">
    <source>
        <dbReference type="ARBA" id="ARBA00022827"/>
    </source>
</evidence>
<dbReference type="STRING" id="4432.A0A1U8Q5R9"/>
<keyword evidence="4 5" id="KW-0560">Oxidoreductase</keyword>
<evidence type="ECO:0000256" key="5">
    <source>
        <dbReference type="RuleBase" id="RU361177"/>
    </source>
</evidence>
<keyword evidence="5 7" id="KW-0503">Monooxygenase</keyword>
<gene>
    <name evidence="7 8" type="primary">LOC104602307</name>
</gene>
<dbReference type="InterPro" id="IPR020946">
    <property type="entry name" value="Flavin_mOase-like"/>
</dbReference>
<dbReference type="EC" id="1.-.-.-" evidence="5"/>
<evidence type="ECO:0000256" key="1">
    <source>
        <dbReference type="ARBA" id="ARBA00009183"/>
    </source>
</evidence>
<dbReference type="PANTHER" id="PTHR23023">
    <property type="entry name" value="DIMETHYLANILINE MONOOXYGENASE"/>
    <property type="match status" value="1"/>
</dbReference>
<keyword evidence="3 5" id="KW-0274">FAD</keyword>
<dbReference type="AlphaFoldDB" id="A0A1U8Q5R9"/>
<comment type="cofactor">
    <cofactor evidence="5">
        <name>FAD</name>
        <dbReference type="ChEBI" id="CHEBI:57692"/>
    </cofactor>
</comment>
<evidence type="ECO:0000256" key="2">
    <source>
        <dbReference type="ARBA" id="ARBA00022630"/>
    </source>
</evidence>
<dbReference type="InterPro" id="IPR036188">
    <property type="entry name" value="FAD/NAD-bd_sf"/>
</dbReference>
<name>A0A1U8Q5R9_NELNU</name>
<protein>
    <recommendedName>
        <fullName evidence="5">Flavin-containing monooxygenase</fullName>
        <ecNumber evidence="5">1.-.-.-</ecNumber>
    </recommendedName>
</protein>
<dbReference type="GO" id="GO:0050661">
    <property type="term" value="F:NADP binding"/>
    <property type="evidence" value="ECO:0007669"/>
    <property type="project" value="InterPro"/>
</dbReference>